<dbReference type="AlphaFoldDB" id="A0A9P8P528"/>
<dbReference type="Proteomes" id="UP000769157">
    <property type="component" value="Unassembled WGS sequence"/>
</dbReference>
<evidence type="ECO:0000313" key="2">
    <source>
        <dbReference type="Proteomes" id="UP000769157"/>
    </source>
</evidence>
<organism evidence="1 2">
    <name type="scientific">Ogataea philodendri</name>
    <dbReference type="NCBI Taxonomy" id="1378263"/>
    <lineage>
        <taxon>Eukaryota</taxon>
        <taxon>Fungi</taxon>
        <taxon>Dikarya</taxon>
        <taxon>Ascomycota</taxon>
        <taxon>Saccharomycotina</taxon>
        <taxon>Pichiomycetes</taxon>
        <taxon>Pichiales</taxon>
        <taxon>Pichiaceae</taxon>
        <taxon>Ogataea</taxon>
    </lineage>
</organism>
<dbReference type="RefSeq" id="XP_046060842.1">
    <property type="nucleotide sequence ID" value="XM_046204838.1"/>
</dbReference>
<name>A0A9P8P528_9ASCO</name>
<sequence>MKSQLFNVLLRETLFVADQRLQSEKHPVHHVLDQLVGDSQSLASETVLHGENFQIRRVGVQLLAEIEPAIQIKRGMDGGRNMIVSCGVEPKPLQRDSNRACAFDHVQELDQFREVVDRSARGRGQSCQRFHRIEPDPDDTQVQRNRHVFAILDQKVLGSTEMCTPLGPG</sequence>
<accession>A0A9P8P528</accession>
<comment type="caution">
    <text evidence="1">The sequence shown here is derived from an EMBL/GenBank/DDBJ whole genome shotgun (WGS) entry which is preliminary data.</text>
</comment>
<reference evidence="1" key="1">
    <citation type="journal article" date="2021" name="Open Biol.">
        <title>Shared evolutionary footprints suggest mitochondrial oxidative damage underlies multiple complex I losses in fungi.</title>
        <authorList>
            <person name="Schikora-Tamarit M.A."/>
            <person name="Marcet-Houben M."/>
            <person name="Nosek J."/>
            <person name="Gabaldon T."/>
        </authorList>
    </citation>
    <scope>NUCLEOTIDE SEQUENCE</scope>
    <source>
        <strain evidence="1">CBS6075</strain>
    </source>
</reference>
<protein>
    <submittedName>
        <fullName evidence="1">Uncharacterized protein</fullName>
    </submittedName>
</protein>
<reference evidence="1" key="2">
    <citation type="submission" date="2021-01" db="EMBL/GenBank/DDBJ databases">
        <authorList>
            <person name="Schikora-Tamarit M.A."/>
        </authorList>
    </citation>
    <scope>NUCLEOTIDE SEQUENCE</scope>
    <source>
        <strain evidence="1">CBS6075</strain>
    </source>
</reference>
<gene>
    <name evidence="1" type="ORF">OGAPHI_003826</name>
</gene>
<evidence type="ECO:0000313" key="1">
    <source>
        <dbReference type="EMBL" id="KAH3665638.1"/>
    </source>
</evidence>
<keyword evidence="2" id="KW-1185">Reference proteome</keyword>
<proteinExistence type="predicted"/>
<dbReference type="GeneID" id="70235791"/>
<dbReference type="EMBL" id="JAEUBE010000295">
    <property type="protein sequence ID" value="KAH3665638.1"/>
    <property type="molecule type" value="Genomic_DNA"/>
</dbReference>